<evidence type="ECO:0008006" key="3">
    <source>
        <dbReference type="Google" id="ProtNLM"/>
    </source>
</evidence>
<dbReference type="EMBL" id="FCNW02000039">
    <property type="protein sequence ID" value="SAL58332.1"/>
    <property type="molecule type" value="Genomic_DNA"/>
</dbReference>
<evidence type="ECO:0000313" key="2">
    <source>
        <dbReference type="Proteomes" id="UP000054977"/>
    </source>
</evidence>
<dbReference type="Proteomes" id="UP000054977">
    <property type="component" value="Unassembled WGS sequence"/>
</dbReference>
<dbReference type="InterPro" id="IPR010982">
    <property type="entry name" value="Lambda_DNA-bd_dom_sf"/>
</dbReference>
<keyword evidence="2" id="KW-1185">Reference proteome</keyword>
<organism evidence="1 2">
    <name type="scientific">Caballeronia humi</name>
    <dbReference type="NCBI Taxonomy" id="326474"/>
    <lineage>
        <taxon>Bacteria</taxon>
        <taxon>Pseudomonadati</taxon>
        <taxon>Pseudomonadota</taxon>
        <taxon>Betaproteobacteria</taxon>
        <taxon>Burkholderiales</taxon>
        <taxon>Burkholderiaceae</taxon>
        <taxon>Caballeronia</taxon>
    </lineage>
</organism>
<dbReference type="OrthoDB" id="7365244at2"/>
<dbReference type="InterPro" id="IPR027910">
    <property type="entry name" value="YdiL_sf"/>
</dbReference>
<dbReference type="GO" id="GO:0003677">
    <property type="term" value="F:DNA binding"/>
    <property type="evidence" value="ECO:0007669"/>
    <property type="project" value="InterPro"/>
</dbReference>
<gene>
    <name evidence="1" type="ORF">AWB65_05170</name>
</gene>
<dbReference type="RefSeq" id="WP_087669862.1">
    <property type="nucleotide sequence ID" value="NZ_FCNW02000039.1"/>
</dbReference>
<proteinExistence type="predicted"/>
<protein>
    <recommendedName>
        <fullName evidence="3">Transcriptional regulator</fullName>
    </recommendedName>
</protein>
<dbReference type="STRING" id="326474.AWB65_05170"/>
<accession>A0A158INZ0</accession>
<evidence type="ECO:0000313" key="1">
    <source>
        <dbReference type="EMBL" id="SAL58332.1"/>
    </source>
</evidence>
<dbReference type="AlphaFoldDB" id="A0A158INZ0"/>
<comment type="caution">
    <text evidence="1">The sequence shown here is derived from an EMBL/GenBank/DDBJ whole genome shotgun (WGS) entry which is preliminary data.</text>
</comment>
<dbReference type="SUPFAM" id="SSF47413">
    <property type="entry name" value="lambda repressor-like DNA-binding domains"/>
    <property type="match status" value="1"/>
</dbReference>
<dbReference type="Gene3D" id="1.10.3100.10">
    <property type="entry name" value="Putative cytoplasmic protein"/>
    <property type="match status" value="1"/>
</dbReference>
<reference evidence="1" key="1">
    <citation type="submission" date="2016-01" db="EMBL/GenBank/DDBJ databases">
        <authorList>
            <person name="Peeters C."/>
        </authorList>
    </citation>
    <scope>NUCLEOTIDE SEQUENCE [LARGE SCALE GENOMIC DNA]</scope>
    <source>
        <strain evidence="1">LMG 22934</strain>
    </source>
</reference>
<name>A0A158INZ0_9BURK</name>
<sequence length="153" mass="17051">MFQFTDGGLSNVWLANGYEEIDTPYGKGVSFHDLDGLVKAVCIALTRKITPLAGAEFRYLRQALCLSQGAVGQLMDKTDQAIAKWEKSVEPVPRLADFAMRAIYLQHADGDEAIKNLVTALNVTERTLHFVMRETPRGWRHTEQAEQPASTDV</sequence>